<proteinExistence type="predicted"/>
<sequence length="378" mass="44019">MENNCTDCYNPTTFGWCMKCETNYMKGKFLYWSSENKEIDELICHTQLNASHAYDYLEWIPFEAFDKVTNIGRGGLSSVYSALWMEGPRQKWDYTTQIWTRTGPIKVALKHLVNSLNISGSYVDQIKAHYKCIQSDLFVKIFGITKDPTSNYMIVMKYSENGNLYQYLNRSKGILLWGDKIKMSQKITKGLEKVHIEGKTHRNLHGGNLLIEDEENSIDARIGDVGLYGPCYDHENENSGQIYGVLPYTAPEVLRGEDYTSASDIYSLGIIMNTLATGERPWYNRAHDYNLAKDICNGLRPAIPDDTPKFYADLMQQCWSNEPENRPTASFIYKRLSWYNLFCDYNYYDEKNRYKMHPHLKIHPEAYYTSRLLYFPEL</sequence>
<keyword evidence="1" id="KW-0808">Transferase</keyword>
<dbReference type="PANTHER" id="PTHR44329:SF288">
    <property type="entry name" value="MITOGEN-ACTIVATED PROTEIN KINASE KINASE KINASE 20"/>
    <property type="match status" value="1"/>
</dbReference>
<protein>
    <submittedName>
        <fullName evidence="6">Bck1p</fullName>
    </submittedName>
</protein>
<dbReference type="InterPro" id="IPR011009">
    <property type="entry name" value="Kinase-like_dom_sf"/>
</dbReference>
<keyword evidence="7" id="KW-1185">Reference proteome</keyword>
<dbReference type="Pfam" id="PF07714">
    <property type="entry name" value="PK_Tyr_Ser-Thr"/>
    <property type="match status" value="1"/>
</dbReference>
<feature type="domain" description="Protein kinase" evidence="5">
    <location>
        <begin position="65"/>
        <end position="339"/>
    </location>
</feature>
<dbReference type="PROSITE" id="PS50011">
    <property type="entry name" value="PROTEIN_KINASE_DOM"/>
    <property type="match status" value="1"/>
</dbReference>
<dbReference type="InterPro" id="IPR051681">
    <property type="entry name" value="Ser/Thr_Kinases-Pseudokinases"/>
</dbReference>
<dbReference type="Gene3D" id="1.10.510.10">
    <property type="entry name" value="Transferase(Phosphotransferase) domain 1"/>
    <property type="match status" value="1"/>
</dbReference>
<dbReference type="Proteomes" id="UP000022910">
    <property type="component" value="Unassembled WGS sequence"/>
</dbReference>
<dbReference type="InterPro" id="IPR000719">
    <property type="entry name" value="Prot_kinase_dom"/>
</dbReference>
<evidence type="ECO:0000259" key="5">
    <source>
        <dbReference type="PROSITE" id="PS50011"/>
    </source>
</evidence>
<dbReference type="InterPro" id="IPR001245">
    <property type="entry name" value="Ser-Thr/Tyr_kinase_cat_dom"/>
</dbReference>
<dbReference type="PRINTS" id="PR00109">
    <property type="entry name" value="TYRKINASE"/>
</dbReference>
<dbReference type="SUPFAM" id="SSF56112">
    <property type="entry name" value="Protein kinase-like (PK-like)"/>
    <property type="match status" value="1"/>
</dbReference>
<dbReference type="STRING" id="1432141.A0A015L314"/>
<gene>
    <name evidence="6" type="ORF">RirG_120220</name>
</gene>
<organism evidence="6 7">
    <name type="scientific">Rhizophagus irregularis (strain DAOM 197198w)</name>
    <name type="common">Glomus intraradices</name>
    <dbReference type="NCBI Taxonomy" id="1432141"/>
    <lineage>
        <taxon>Eukaryota</taxon>
        <taxon>Fungi</taxon>
        <taxon>Fungi incertae sedis</taxon>
        <taxon>Mucoromycota</taxon>
        <taxon>Glomeromycotina</taxon>
        <taxon>Glomeromycetes</taxon>
        <taxon>Glomerales</taxon>
        <taxon>Glomeraceae</taxon>
        <taxon>Rhizophagus</taxon>
    </lineage>
</organism>
<dbReference type="AlphaFoldDB" id="A0A015L314"/>
<evidence type="ECO:0000256" key="2">
    <source>
        <dbReference type="ARBA" id="ARBA00022741"/>
    </source>
</evidence>
<evidence type="ECO:0000313" key="6">
    <source>
        <dbReference type="EMBL" id="EXX66806.1"/>
    </source>
</evidence>
<dbReference type="EMBL" id="JEMT01018289">
    <property type="protein sequence ID" value="EXX66806.1"/>
    <property type="molecule type" value="Genomic_DNA"/>
</dbReference>
<keyword evidence="2" id="KW-0547">Nucleotide-binding</keyword>
<dbReference type="GO" id="GO:0004674">
    <property type="term" value="F:protein serine/threonine kinase activity"/>
    <property type="evidence" value="ECO:0007669"/>
    <property type="project" value="TreeGrafter"/>
</dbReference>
<dbReference type="HOGENOM" id="CLU_000288_7_34_1"/>
<evidence type="ECO:0000256" key="1">
    <source>
        <dbReference type="ARBA" id="ARBA00022679"/>
    </source>
</evidence>
<dbReference type="GO" id="GO:0005524">
    <property type="term" value="F:ATP binding"/>
    <property type="evidence" value="ECO:0007669"/>
    <property type="project" value="UniProtKB-KW"/>
</dbReference>
<evidence type="ECO:0000256" key="3">
    <source>
        <dbReference type="ARBA" id="ARBA00022777"/>
    </source>
</evidence>
<reference evidence="6 7" key="1">
    <citation type="submission" date="2014-02" db="EMBL/GenBank/DDBJ databases">
        <title>Single nucleus genome sequencing reveals high similarity among nuclei of an endomycorrhizal fungus.</title>
        <authorList>
            <person name="Lin K."/>
            <person name="Geurts R."/>
            <person name="Zhang Z."/>
            <person name="Limpens E."/>
            <person name="Saunders D.G."/>
            <person name="Mu D."/>
            <person name="Pang E."/>
            <person name="Cao H."/>
            <person name="Cha H."/>
            <person name="Lin T."/>
            <person name="Zhou Q."/>
            <person name="Shang Y."/>
            <person name="Li Y."/>
            <person name="Ivanov S."/>
            <person name="Sharma T."/>
            <person name="Velzen R.V."/>
            <person name="Ruijter N.D."/>
            <person name="Aanen D.K."/>
            <person name="Win J."/>
            <person name="Kamoun S."/>
            <person name="Bisseling T."/>
            <person name="Huang S."/>
        </authorList>
    </citation>
    <scope>NUCLEOTIDE SEQUENCE [LARGE SCALE GENOMIC DNA]</scope>
    <source>
        <strain evidence="7">DAOM197198w</strain>
    </source>
</reference>
<evidence type="ECO:0000256" key="4">
    <source>
        <dbReference type="ARBA" id="ARBA00022840"/>
    </source>
</evidence>
<keyword evidence="4" id="KW-0067">ATP-binding</keyword>
<keyword evidence="3" id="KW-0418">Kinase</keyword>
<evidence type="ECO:0000313" key="7">
    <source>
        <dbReference type="Proteomes" id="UP000022910"/>
    </source>
</evidence>
<name>A0A015L314_RHIIW</name>
<comment type="caution">
    <text evidence="6">The sequence shown here is derived from an EMBL/GenBank/DDBJ whole genome shotgun (WGS) entry which is preliminary data.</text>
</comment>
<accession>A0A015L314</accession>
<dbReference type="PANTHER" id="PTHR44329">
    <property type="entry name" value="SERINE/THREONINE-PROTEIN KINASE TNNI3K-RELATED"/>
    <property type="match status" value="1"/>
</dbReference>